<keyword evidence="3" id="KW-1185">Reference proteome</keyword>
<evidence type="ECO:0000313" key="2">
    <source>
        <dbReference type="EMBL" id="QDT07890.1"/>
    </source>
</evidence>
<name>A0A517NL84_9BACT</name>
<accession>A0A517NL84</accession>
<gene>
    <name evidence="2" type="ORF">K227x_63190</name>
</gene>
<dbReference type="EMBL" id="CP036525">
    <property type="protein sequence ID" value="QDT07890.1"/>
    <property type="molecule type" value="Genomic_DNA"/>
</dbReference>
<dbReference type="AlphaFoldDB" id="A0A517NL84"/>
<sequence length="107" mass="11336">MGTRLNDGGGNGSRGTLGRSFNRAGNAPRVHAPQTRGPMGTRLNDGGQRPTRPQTRGPMGTRLNDGGQHPARPCALNARPGGHAVKRWRATPHASMRPQARGPMGTR</sequence>
<dbReference type="Proteomes" id="UP000318538">
    <property type="component" value="Chromosome"/>
</dbReference>
<dbReference type="KEGG" id="rlc:K227x_63190"/>
<reference evidence="2 3" key="1">
    <citation type="submission" date="2019-02" db="EMBL/GenBank/DDBJ databases">
        <title>Deep-cultivation of Planctomycetes and their phenomic and genomic characterization uncovers novel biology.</title>
        <authorList>
            <person name="Wiegand S."/>
            <person name="Jogler M."/>
            <person name="Boedeker C."/>
            <person name="Pinto D."/>
            <person name="Vollmers J."/>
            <person name="Rivas-Marin E."/>
            <person name="Kohn T."/>
            <person name="Peeters S.H."/>
            <person name="Heuer A."/>
            <person name="Rast P."/>
            <person name="Oberbeckmann S."/>
            <person name="Bunk B."/>
            <person name="Jeske O."/>
            <person name="Meyerdierks A."/>
            <person name="Storesund J.E."/>
            <person name="Kallscheuer N."/>
            <person name="Luecker S."/>
            <person name="Lage O.M."/>
            <person name="Pohl T."/>
            <person name="Merkel B.J."/>
            <person name="Hornburger P."/>
            <person name="Mueller R.-W."/>
            <person name="Bruemmer F."/>
            <person name="Labrenz M."/>
            <person name="Spormann A.M."/>
            <person name="Op den Camp H."/>
            <person name="Overmann J."/>
            <person name="Amann R."/>
            <person name="Jetten M.S.M."/>
            <person name="Mascher T."/>
            <person name="Medema M.H."/>
            <person name="Devos D.P."/>
            <person name="Kaster A.-K."/>
            <person name="Ovreas L."/>
            <person name="Rohde M."/>
            <person name="Galperin M.Y."/>
            <person name="Jogler C."/>
        </authorList>
    </citation>
    <scope>NUCLEOTIDE SEQUENCE [LARGE SCALE GENOMIC DNA]</scope>
    <source>
        <strain evidence="2 3">K22_7</strain>
    </source>
</reference>
<feature type="region of interest" description="Disordered" evidence="1">
    <location>
        <begin position="1"/>
        <end position="107"/>
    </location>
</feature>
<evidence type="ECO:0000313" key="3">
    <source>
        <dbReference type="Proteomes" id="UP000318538"/>
    </source>
</evidence>
<proteinExistence type="predicted"/>
<organism evidence="2 3">
    <name type="scientific">Rubripirellula lacrimiformis</name>
    <dbReference type="NCBI Taxonomy" id="1930273"/>
    <lineage>
        <taxon>Bacteria</taxon>
        <taxon>Pseudomonadati</taxon>
        <taxon>Planctomycetota</taxon>
        <taxon>Planctomycetia</taxon>
        <taxon>Pirellulales</taxon>
        <taxon>Pirellulaceae</taxon>
        <taxon>Rubripirellula</taxon>
    </lineage>
</organism>
<evidence type="ECO:0000256" key="1">
    <source>
        <dbReference type="SAM" id="MobiDB-lite"/>
    </source>
</evidence>
<protein>
    <submittedName>
        <fullName evidence="2">Uncharacterized protein</fullName>
    </submittedName>
</protein>